<dbReference type="GO" id="GO:0046872">
    <property type="term" value="F:metal ion binding"/>
    <property type="evidence" value="ECO:0007669"/>
    <property type="project" value="InterPro"/>
</dbReference>
<organism evidence="3 4">
    <name type="scientific">Altererythrobacter epoxidivorans</name>
    <dbReference type="NCBI Taxonomy" id="361183"/>
    <lineage>
        <taxon>Bacteria</taxon>
        <taxon>Pseudomonadati</taxon>
        <taxon>Pseudomonadota</taxon>
        <taxon>Alphaproteobacteria</taxon>
        <taxon>Sphingomonadales</taxon>
        <taxon>Erythrobacteraceae</taxon>
        <taxon>Altererythrobacter</taxon>
    </lineage>
</organism>
<dbReference type="Proteomes" id="UP000057938">
    <property type="component" value="Chromosome"/>
</dbReference>
<proteinExistence type="predicted"/>
<dbReference type="PROSITE" id="PS50975">
    <property type="entry name" value="ATP_GRASP"/>
    <property type="match status" value="1"/>
</dbReference>
<name>A0A0M4M6J8_9SPHN</name>
<dbReference type="KEGG" id="aep:AMC99_02605"/>
<evidence type="ECO:0000259" key="2">
    <source>
        <dbReference type="PROSITE" id="PS50975"/>
    </source>
</evidence>
<dbReference type="AlphaFoldDB" id="A0A0M4M6J8"/>
<dbReference type="GO" id="GO:0005524">
    <property type="term" value="F:ATP binding"/>
    <property type="evidence" value="ECO:0007669"/>
    <property type="project" value="UniProtKB-UniRule"/>
</dbReference>
<protein>
    <recommendedName>
        <fullName evidence="2">ATP-grasp domain-containing protein</fullName>
    </recommendedName>
</protein>
<accession>A0A0M4M6J8</accession>
<keyword evidence="4" id="KW-1185">Reference proteome</keyword>
<dbReference type="PATRIC" id="fig|361183.4.peg.2560"/>
<evidence type="ECO:0000313" key="3">
    <source>
        <dbReference type="EMBL" id="ALE17878.1"/>
    </source>
</evidence>
<dbReference type="EMBL" id="CP012669">
    <property type="protein sequence ID" value="ALE17878.1"/>
    <property type="molecule type" value="Genomic_DNA"/>
</dbReference>
<sequence>MSVPAPAIVLGLSPTGLHVVRAIAATGAEVIGVAEGLQAGRASRALAGIIDDTGDDAALLDNLLAQAAAWRSRAMPRAVLIPSSDRHVEFIAAHSGRLAEHFAFQPSYSDGLALKIMAKDSFAELCRDAGIAAPQTVEATRESLGEAPPTLPFPWMIKPAEIHRIKGEMSGQKGWTVRDRAELDRIVGQIPDHAGTLLVQEIVPGPESEIALACCYVDDDGSFRQMFTARKLRQFPPGFGSASLVQSCPDDEAERLTRKLLSHIGYRGIAAAEFKRDPASGILKIIEVNVRPSLWFSVSQEAGRPVVEEAYRAMAGLPPLKQAPQQNGVRWRYGLKDMYSAAFYKAKSDFILPAPALDAVGPARRTVSPVFDAADMGPSLAEARNFLQKATSRAFRRGSKDAA</sequence>
<evidence type="ECO:0000313" key="4">
    <source>
        <dbReference type="Proteomes" id="UP000057938"/>
    </source>
</evidence>
<feature type="domain" description="ATP-grasp" evidence="2">
    <location>
        <begin position="123"/>
        <end position="315"/>
    </location>
</feature>
<dbReference type="STRING" id="361183.AMC99_02605"/>
<gene>
    <name evidence="3" type="ORF">AMC99_02605</name>
</gene>
<dbReference type="SUPFAM" id="SSF56059">
    <property type="entry name" value="Glutathione synthetase ATP-binding domain-like"/>
    <property type="match status" value="1"/>
</dbReference>
<dbReference type="InterPro" id="IPR011761">
    <property type="entry name" value="ATP-grasp"/>
</dbReference>
<evidence type="ECO:0000256" key="1">
    <source>
        <dbReference type="PROSITE-ProRule" id="PRU00409"/>
    </source>
</evidence>
<dbReference type="RefSeq" id="WP_061927080.1">
    <property type="nucleotide sequence ID" value="NZ_CP012669.1"/>
</dbReference>
<dbReference type="Gene3D" id="3.30.470.20">
    <property type="entry name" value="ATP-grasp fold, B domain"/>
    <property type="match status" value="1"/>
</dbReference>
<keyword evidence="1" id="KW-0067">ATP-binding</keyword>
<dbReference type="OrthoDB" id="9765608at2"/>
<reference evidence="3 4" key="1">
    <citation type="submission" date="2015-09" db="EMBL/GenBank/DDBJ databases">
        <title>Complete genome sequence of a benzo[a]pyrene-degrading bacterium Altererythrobacter epoxidivorans CGMCC 1.7731T.</title>
        <authorList>
            <person name="Li Z."/>
            <person name="Cheng H."/>
            <person name="Huo Y."/>
            <person name="Xu X."/>
        </authorList>
    </citation>
    <scope>NUCLEOTIDE SEQUENCE [LARGE SCALE GENOMIC DNA]</scope>
    <source>
        <strain evidence="3 4">CGMCC 1.7731</strain>
    </source>
</reference>
<keyword evidence="1" id="KW-0547">Nucleotide-binding</keyword>